<evidence type="ECO:0000259" key="5">
    <source>
        <dbReference type="PROSITE" id="PS51335"/>
    </source>
</evidence>
<dbReference type="GO" id="GO:0006915">
    <property type="term" value="P:apoptotic process"/>
    <property type="evidence" value="ECO:0007669"/>
    <property type="project" value="UniProtKB-KW"/>
</dbReference>
<dbReference type="GO" id="GO:0005886">
    <property type="term" value="C:plasma membrane"/>
    <property type="evidence" value="ECO:0007669"/>
    <property type="project" value="TreeGrafter"/>
</dbReference>
<sequence>MSDPNQDQSLSPQPVTKRGAIPTNMVIYKGRRIPARIDPEARVGYIVEIMSTSFATKEHHITLCLRDEADNLVTQNNLPSKVYNHDVLKLVPSPATEALVVVSSLKASAQRTSLGDSTVNIPATAETIPLKLALFNLQKYIKEEDFAVEFMLKGGMRILVRFLERSEGGLTGNSLAYALQGVRGILEFESGWGDLSDTLIDQILHLLITASQTNILRPATAIIRKLVISSPQLAPETNPHIAGMKLPVTPYGAVRKDRKSKGKGKEKLGEDESVNQYGFDRVYGRIKAMGIVGGHDEEGHDGQTLGAVEYLFKVVTKRLEGTGDLELVAQSLGLINASLRSAYQENSKQYNELVSVLEYVNVRRYVSRLIPTCSNNIVEPQILNFQTRYAAILQNRRLRPVRPSHSPYQEKLLREIWDAGRLSATDDGTGTGSAGDSSGFGHGHGVVRNWAGWKRMGLCLDGDDSEPPFLMEVELFRDVGELGLECLHWFALHEEGFHNLVMEQQARAVERRCPIGRSSAECVKILCEHYKISQAGHHAPASFQLFLLNFPRLHSLVLKFFMRMWQESESRIDDFDRVSFLVRSQIRLSQADEGNKSWVHLEQDFLGTDYRTIRDRQMELLEKEDGMMTKPAIRELRDKLGREAYDVLSEQRVGCMLQGSWFNSANVIVPGISPSAKPNSSKPLRFLRLSPNRRVIAWDEFAQRVDNPPFETLRERIEISNITSIRLNTGCAIGSRSPNLVSKLSFSLMTGNDLSLLDVDAIHAAQLAEWTDGIRVLQGEGGMASQDSANYVHILTELALKVRLLDITGDGVEIPERVSFGSAPKSIDFVFAK</sequence>
<dbReference type="KEGG" id="ksn:43588349"/>
<keyword evidence="1" id="KW-0053">Apoptosis</keyword>
<dbReference type="AlphaFoldDB" id="A0AAJ8LNR4"/>
<dbReference type="GeneID" id="43588349"/>
<keyword evidence="2" id="KW-0581">Phagocytosis</keyword>
<name>A0AAJ8LNR4_9TREE</name>
<dbReference type="GO" id="GO:0007015">
    <property type="term" value="P:actin filament organization"/>
    <property type="evidence" value="ECO:0007669"/>
    <property type="project" value="TreeGrafter"/>
</dbReference>
<comment type="function">
    <text evidence="4">Involved in cytoskeletal rearrangements required for phagocytosis of apoptotic cells and cell motility. Acts in association with DOCK1 and CRK. Was initially proposed to be required in complex with DOCK1 to activate Rac Rho small GTPases. May enhance the guanine nucleotide exchange factor (GEF) activity of DOCK1.</text>
</comment>
<dbReference type="InterPro" id="IPR024574">
    <property type="entry name" value="ELMO_ARM"/>
</dbReference>
<dbReference type="GO" id="GO:0048870">
    <property type="term" value="P:cell motility"/>
    <property type="evidence" value="ECO:0007669"/>
    <property type="project" value="TreeGrafter"/>
</dbReference>
<dbReference type="Pfam" id="PF16457">
    <property type="entry name" value="PH_12"/>
    <property type="match status" value="1"/>
</dbReference>
<dbReference type="Gene3D" id="2.30.29.30">
    <property type="entry name" value="Pleckstrin-homology domain (PH domain)/Phosphotyrosine-binding domain (PTB)"/>
    <property type="match status" value="1"/>
</dbReference>
<evidence type="ECO:0000256" key="2">
    <source>
        <dbReference type="ARBA" id="ARBA00022907"/>
    </source>
</evidence>
<keyword evidence="3" id="KW-0729">SH3-binding</keyword>
<accession>A0AAJ8LNR4</accession>
<dbReference type="Gene3D" id="1.25.10.10">
    <property type="entry name" value="Leucine-rich Repeat Variant"/>
    <property type="match status" value="1"/>
</dbReference>
<dbReference type="SUPFAM" id="SSF50729">
    <property type="entry name" value="PH domain-like"/>
    <property type="match status" value="1"/>
</dbReference>
<gene>
    <name evidence="6" type="ORF">CI109_105711</name>
</gene>
<evidence type="ECO:0000313" key="6">
    <source>
        <dbReference type="EMBL" id="WWD21227.1"/>
    </source>
</evidence>
<dbReference type="GO" id="GO:0017124">
    <property type="term" value="F:SH3 domain binding"/>
    <property type="evidence" value="ECO:0007669"/>
    <property type="project" value="UniProtKB-KW"/>
</dbReference>
<evidence type="ECO:0000313" key="7">
    <source>
        <dbReference type="Proteomes" id="UP000322225"/>
    </source>
</evidence>
<dbReference type="EMBL" id="CP144060">
    <property type="protein sequence ID" value="WWD21227.1"/>
    <property type="molecule type" value="Genomic_DNA"/>
</dbReference>
<protein>
    <recommendedName>
        <fullName evidence="5">ELMO domain-containing protein</fullName>
    </recommendedName>
</protein>
<evidence type="ECO:0000256" key="4">
    <source>
        <dbReference type="ARBA" id="ARBA00024863"/>
    </source>
</evidence>
<dbReference type="InterPro" id="IPR050868">
    <property type="entry name" value="ELMO_domain-containing"/>
</dbReference>
<proteinExistence type="predicted"/>
<dbReference type="InterPro" id="IPR006816">
    <property type="entry name" value="ELMO_dom"/>
</dbReference>
<dbReference type="InterPro" id="IPR001849">
    <property type="entry name" value="PH_domain"/>
</dbReference>
<reference evidence="6" key="1">
    <citation type="submission" date="2017-08" db="EMBL/GenBank/DDBJ databases">
        <authorList>
            <person name="Cuomo C."/>
            <person name="Billmyre B."/>
            <person name="Heitman J."/>
        </authorList>
    </citation>
    <scope>NUCLEOTIDE SEQUENCE</scope>
    <source>
        <strain evidence="6">CBS 12478</strain>
    </source>
</reference>
<dbReference type="PROSITE" id="PS51335">
    <property type="entry name" value="ELMO"/>
    <property type="match status" value="1"/>
</dbReference>
<dbReference type="Pfam" id="PF04727">
    <property type="entry name" value="ELMO_CED12"/>
    <property type="match status" value="1"/>
</dbReference>
<dbReference type="PANTHER" id="PTHR12771">
    <property type="entry name" value="ENGULFMENT AND CELL MOTILITY"/>
    <property type="match status" value="1"/>
</dbReference>
<organism evidence="6 7">
    <name type="scientific">Kwoniella shandongensis</name>
    <dbReference type="NCBI Taxonomy" id="1734106"/>
    <lineage>
        <taxon>Eukaryota</taxon>
        <taxon>Fungi</taxon>
        <taxon>Dikarya</taxon>
        <taxon>Basidiomycota</taxon>
        <taxon>Agaricomycotina</taxon>
        <taxon>Tremellomycetes</taxon>
        <taxon>Tremellales</taxon>
        <taxon>Cryptococcaceae</taxon>
        <taxon>Kwoniella</taxon>
    </lineage>
</organism>
<dbReference type="RefSeq" id="XP_065823790.1">
    <property type="nucleotide sequence ID" value="XM_065967718.1"/>
</dbReference>
<dbReference type="Proteomes" id="UP000322225">
    <property type="component" value="Chromosome 10"/>
</dbReference>
<evidence type="ECO:0000256" key="3">
    <source>
        <dbReference type="ARBA" id="ARBA00023036"/>
    </source>
</evidence>
<dbReference type="InterPro" id="IPR011989">
    <property type="entry name" value="ARM-like"/>
</dbReference>
<reference evidence="6" key="2">
    <citation type="submission" date="2024-01" db="EMBL/GenBank/DDBJ databases">
        <title>Comparative genomics of Cryptococcus and Kwoniella reveals pathogenesis evolution and contrasting modes of karyotype evolution via chromosome fusion or intercentromeric recombination.</title>
        <authorList>
            <person name="Coelho M.A."/>
            <person name="David-Palma M."/>
            <person name="Shea T."/>
            <person name="Bowers K."/>
            <person name="McGinley-Smith S."/>
            <person name="Mohammad A.W."/>
            <person name="Gnirke A."/>
            <person name="Yurkov A.M."/>
            <person name="Nowrousian M."/>
            <person name="Sun S."/>
            <person name="Cuomo C.A."/>
            <person name="Heitman J."/>
        </authorList>
    </citation>
    <scope>NUCLEOTIDE SEQUENCE</scope>
    <source>
        <strain evidence="6">CBS 12478</strain>
    </source>
</reference>
<dbReference type="PANTHER" id="PTHR12771:SF56">
    <property type="entry name" value="CED-12"/>
    <property type="match status" value="1"/>
</dbReference>
<dbReference type="Pfam" id="PF11841">
    <property type="entry name" value="ELMO_ARM"/>
    <property type="match status" value="1"/>
</dbReference>
<dbReference type="InterPro" id="IPR011993">
    <property type="entry name" value="PH-like_dom_sf"/>
</dbReference>
<evidence type="ECO:0000256" key="1">
    <source>
        <dbReference type="ARBA" id="ARBA00022703"/>
    </source>
</evidence>
<keyword evidence="7" id="KW-1185">Reference proteome</keyword>
<feature type="domain" description="ELMO" evidence="5">
    <location>
        <begin position="408"/>
        <end position="590"/>
    </location>
</feature>